<dbReference type="InterPro" id="IPR039542">
    <property type="entry name" value="Erv_N"/>
</dbReference>
<dbReference type="GO" id="GO:0030134">
    <property type="term" value="C:COPII-coated ER to Golgi transport vesicle"/>
    <property type="evidence" value="ECO:0007669"/>
    <property type="project" value="TreeGrafter"/>
</dbReference>
<evidence type="ECO:0008006" key="11">
    <source>
        <dbReference type="Google" id="ProtNLM"/>
    </source>
</evidence>
<keyword evidence="10" id="KW-1185">Reference proteome</keyword>
<name>A0A0V0QS51_PSEPJ</name>
<accession>A0A0V0QS51</accession>
<dbReference type="InterPro" id="IPR012936">
    <property type="entry name" value="Erv_C"/>
</dbReference>
<feature type="domain" description="Endoplasmic reticulum vesicle transporter C-terminal" evidence="7">
    <location>
        <begin position="128"/>
        <end position="324"/>
    </location>
</feature>
<dbReference type="Pfam" id="PF07970">
    <property type="entry name" value="COPIIcoated_ERV"/>
    <property type="match status" value="1"/>
</dbReference>
<feature type="transmembrane region" description="Helical" evidence="6">
    <location>
        <begin position="21"/>
        <end position="38"/>
    </location>
</feature>
<evidence type="ECO:0000256" key="3">
    <source>
        <dbReference type="ARBA" id="ARBA00022692"/>
    </source>
</evidence>
<dbReference type="PANTHER" id="PTHR10984">
    <property type="entry name" value="ENDOPLASMIC RETICULUM-GOLGI INTERMEDIATE COMPARTMENT PROTEIN"/>
    <property type="match status" value="1"/>
</dbReference>
<feature type="transmembrane region" description="Helical" evidence="6">
    <location>
        <begin position="304"/>
        <end position="326"/>
    </location>
</feature>
<dbReference type="PANTHER" id="PTHR10984:SF25">
    <property type="entry name" value="ENDOPLASMIC RETICULUM-GOLGI INTERMEDIATE COMPARTMENT PROTEIN 3"/>
    <property type="match status" value="1"/>
</dbReference>
<dbReference type="OMA" id="INEAQMT"/>
<evidence type="ECO:0000313" key="10">
    <source>
        <dbReference type="Proteomes" id="UP000054937"/>
    </source>
</evidence>
<evidence type="ECO:0000256" key="1">
    <source>
        <dbReference type="ARBA" id="ARBA00004141"/>
    </source>
</evidence>
<dbReference type="InterPro" id="IPR045888">
    <property type="entry name" value="Erv"/>
</dbReference>
<evidence type="ECO:0000256" key="6">
    <source>
        <dbReference type="SAM" id="Phobius"/>
    </source>
</evidence>
<sequence length="342" mass="39630">MKSFDFFRKVNIDIETSTKSGGVFSIVAALCGLFLFITEFSQYSKLEINHELFVNNDFDGDFTINLNITFTSAPCELISIDLEDELGHLDTSKHDYLEFIKLNKYGNEIQTINKQEEGYINSEAEIDDLIEKINNGEQCQVIGFIEAKKTPGNMQFGFRERSDAAQKIMRKNIAAYKKLDIDYIINNLYFGDLVQRKNKYKKNIFGLFGRSYTLFELYGLQEQAFDPYQGMKFEHKGKQDFENHLSLLPVNIMSLSKSKGSQELYQYNIYSGAVGRRETDLPTAYFRYKMNPVNISYFKKQKPFYHFIVNMLAIVGGIFSLVGMTYQGIQKIMDYINEMKNK</sequence>
<keyword evidence="4 6" id="KW-1133">Transmembrane helix</keyword>
<gene>
    <name evidence="9" type="ORF">PPERSA_06747</name>
</gene>
<evidence type="ECO:0000256" key="4">
    <source>
        <dbReference type="ARBA" id="ARBA00022989"/>
    </source>
</evidence>
<dbReference type="EMBL" id="LDAU01000110">
    <property type="protein sequence ID" value="KRX05113.1"/>
    <property type="molecule type" value="Genomic_DNA"/>
</dbReference>
<keyword evidence="3 6" id="KW-0812">Transmembrane</keyword>
<evidence type="ECO:0000256" key="2">
    <source>
        <dbReference type="ARBA" id="ARBA00005648"/>
    </source>
</evidence>
<evidence type="ECO:0000313" key="9">
    <source>
        <dbReference type="EMBL" id="KRX05113.1"/>
    </source>
</evidence>
<reference evidence="9 10" key="1">
    <citation type="journal article" date="2015" name="Sci. Rep.">
        <title>Genome of the facultative scuticociliatosis pathogen Pseudocohnilembus persalinus provides insight into its virulence through horizontal gene transfer.</title>
        <authorList>
            <person name="Xiong J."/>
            <person name="Wang G."/>
            <person name="Cheng J."/>
            <person name="Tian M."/>
            <person name="Pan X."/>
            <person name="Warren A."/>
            <person name="Jiang C."/>
            <person name="Yuan D."/>
            <person name="Miao W."/>
        </authorList>
    </citation>
    <scope>NUCLEOTIDE SEQUENCE [LARGE SCALE GENOMIC DNA]</scope>
    <source>
        <strain evidence="9">36N120E</strain>
    </source>
</reference>
<dbReference type="InParanoid" id="A0A0V0QS51"/>
<organism evidence="9 10">
    <name type="scientific">Pseudocohnilembus persalinus</name>
    <name type="common">Ciliate</name>
    <dbReference type="NCBI Taxonomy" id="266149"/>
    <lineage>
        <taxon>Eukaryota</taxon>
        <taxon>Sar</taxon>
        <taxon>Alveolata</taxon>
        <taxon>Ciliophora</taxon>
        <taxon>Intramacronucleata</taxon>
        <taxon>Oligohymenophorea</taxon>
        <taxon>Scuticociliatia</taxon>
        <taxon>Philasterida</taxon>
        <taxon>Pseudocohnilembidae</taxon>
        <taxon>Pseudocohnilembus</taxon>
    </lineage>
</organism>
<comment type="subcellular location">
    <subcellularLocation>
        <location evidence="1">Membrane</location>
        <topology evidence="1">Multi-pass membrane protein</topology>
    </subcellularLocation>
</comment>
<keyword evidence="5 6" id="KW-0472">Membrane</keyword>
<comment type="similarity">
    <text evidence="2">Belongs to the ERGIC family.</text>
</comment>
<proteinExistence type="inferred from homology"/>
<evidence type="ECO:0000256" key="5">
    <source>
        <dbReference type="ARBA" id="ARBA00023136"/>
    </source>
</evidence>
<dbReference type="GO" id="GO:0005783">
    <property type="term" value="C:endoplasmic reticulum"/>
    <property type="evidence" value="ECO:0007669"/>
    <property type="project" value="TreeGrafter"/>
</dbReference>
<dbReference type="Proteomes" id="UP000054937">
    <property type="component" value="Unassembled WGS sequence"/>
</dbReference>
<comment type="caution">
    <text evidence="9">The sequence shown here is derived from an EMBL/GenBank/DDBJ whole genome shotgun (WGS) entry which is preliminary data.</text>
</comment>
<feature type="domain" description="Endoplasmic reticulum vesicle transporter N-terminal" evidence="8">
    <location>
        <begin position="1"/>
        <end position="88"/>
    </location>
</feature>
<dbReference type="GO" id="GO:0016020">
    <property type="term" value="C:membrane"/>
    <property type="evidence" value="ECO:0007669"/>
    <property type="project" value="UniProtKB-SubCell"/>
</dbReference>
<evidence type="ECO:0000259" key="7">
    <source>
        <dbReference type="Pfam" id="PF07970"/>
    </source>
</evidence>
<dbReference type="Pfam" id="PF13850">
    <property type="entry name" value="ERGIC_N"/>
    <property type="match status" value="1"/>
</dbReference>
<dbReference type="OrthoDB" id="270930at2759"/>
<dbReference type="AlphaFoldDB" id="A0A0V0QS51"/>
<protein>
    <recommendedName>
        <fullName evidence="11">Endoplasmic reticulum vesicle transporter, C-terminal</fullName>
    </recommendedName>
</protein>
<evidence type="ECO:0000259" key="8">
    <source>
        <dbReference type="Pfam" id="PF13850"/>
    </source>
</evidence>